<keyword evidence="9" id="KW-1185">Reference proteome</keyword>
<evidence type="ECO:0000259" key="7">
    <source>
        <dbReference type="PROSITE" id="PS51198"/>
    </source>
</evidence>
<dbReference type="InterPro" id="IPR048228">
    <property type="entry name" value="HelD_bacillota"/>
</dbReference>
<keyword evidence="4 5" id="KW-0067">ATP-binding</keyword>
<dbReference type="SUPFAM" id="SSF52540">
    <property type="entry name" value="P-loop containing nucleoside triphosphate hydrolases"/>
    <property type="match status" value="1"/>
</dbReference>
<evidence type="ECO:0000256" key="6">
    <source>
        <dbReference type="SAM" id="Coils"/>
    </source>
</evidence>
<evidence type="ECO:0000256" key="1">
    <source>
        <dbReference type="ARBA" id="ARBA00022741"/>
    </source>
</evidence>
<dbReference type="GO" id="GO:0016787">
    <property type="term" value="F:hydrolase activity"/>
    <property type="evidence" value="ECO:0007669"/>
    <property type="project" value="UniProtKB-UniRule"/>
</dbReference>
<dbReference type="RefSeq" id="WP_090924418.1">
    <property type="nucleotide sequence ID" value="NZ_FMVM01000022.1"/>
</dbReference>
<protein>
    <submittedName>
        <fullName evidence="8">DNA helicase-2 / ATP-dependent DNA helicase PcrA</fullName>
    </submittedName>
</protein>
<dbReference type="STRING" id="582692.SAMN05720606_12265"/>
<proteinExistence type="predicted"/>
<dbReference type="InterPro" id="IPR000212">
    <property type="entry name" value="DNA_helicase_UvrD/REP"/>
</dbReference>
<name>A0A1G5L9R9_9BACL</name>
<evidence type="ECO:0000256" key="2">
    <source>
        <dbReference type="ARBA" id="ARBA00022801"/>
    </source>
</evidence>
<accession>A0A1G5L9R9</accession>
<dbReference type="PROSITE" id="PS51198">
    <property type="entry name" value="UVRD_HELICASE_ATP_BIND"/>
    <property type="match status" value="1"/>
</dbReference>
<dbReference type="Gene3D" id="3.40.50.300">
    <property type="entry name" value="P-loop containing nucleotide triphosphate hydrolases"/>
    <property type="match status" value="3"/>
</dbReference>
<dbReference type="Proteomes" id="UP000198538">
    <property type="component" value="Unassembled WGS sequence"/>
</dbReference>
<dbReference type="InterPro" id="IPR027785">
    <property type="entry name" value="UvrD-like_helicase_C"/>
</dbReference>
<dbReference type="PANTHER" id="PTHR11070:SF17">
    <property type="entry name" value="DNA HELICASE IV"/>
    <property type="match status" value="1"/>
</dbReference>
<evidence type="ECO:0000256" key="5">
    <source>
        <dbReference type="PROSITE-ProRule" id="PRU00560"/>
    </source>
</evidence>
<feature type="coiled-coil region" evidence="6">
    <location>
        <begin position="11"/>
        <end position="38"/>
    </location>
</feature>
<evidence type="ECO:0000313" key="9">
    <source>
        <dbReference type="Proteomes" id="UP000198538"/>
    </source>
</evidence>
<evidence type="ECO:0000256" key="4">
    <source>
        <dbReference type="ARBA" id="ARBA00022840"/>
    </source>
</evidence>
<dbReference type="EMBL" id="FMVM01000022">
    <property type="protein sequence ID" value="SCZ09647.1"/>
    <property type="molecule type" value="Genomic_DNA"/>
</dbReference>
<dbReference type="GO" id="GO:0003677">
    <property type="term" value="F:DNA binding"/>
    <property type="evidence" value="ECO:0007669"/>
    <property type="project" value="InterPro"/>
</dbReference>
<dbReference type="GO" id="GO:0005524">
    <property type="term" value="F:ATP binding"/>
    <property type="evidence" value="ECO:0007669"/>
    <property type="project" value="UniProtKB-UniRule"/>
</dbReference>
<dbReference type="AlphaFoldDB" id="A0A1G5L9R9"/>
<feature type="domain" description="UvrD-like helicase ATP-binding" evidence="7">
    <location>
        <begin position="211"/>
        <end position="618"/>
    </location>
</feature>
<dbReference type="InterPro" id="IPR014016">
    <property type="entry name" value="UvrD-like_ATP-bd"/>
</dbReference>
<evidence type="ECO:0000256" key="3">
    <source>
        <dbReference type="ARBA" id="ARBA00022806"/>
    </source>
</evidence>
<dbReference type="Pfam" id="PF13538">
    <property type="entry name" value="UvrD_C_2"/>
    <property type="match status" value="1"/>
</dbReference>
<dbReference type="Pfam" id="PF00580">
    <property type="entry name" value="UvrD-helicase"/>
    <property type="match status" value="1"/>
</dbReference>
<dbReference type="GO" id="GO:0043138">
    <property type="term" value="F:3'-5' DNA helicase activity"/>
    <property type="evidence" value="ECO:0007669"/>
    <property type="project" value="TreeGrafter"/>
</dbReference>
<organism evidence="8 9">
    <name type="scientific">Paenibacillus polysaccharolyticus</name>
    <dbReference type="NCBI Taxonomy" id="582692"/>
    <lineage>
        <taxon>Bacteria</taxon>
        <taxon>Bacillati</taxon>
        <taxon>Bacillota</taxon>
        <taxon>Bacilli</taxon>
        <taxon>Bacillales</taxon>
        <taxon>Paenibacillaceae</taxon>
        <taxon>Paenibacillus</taxon>
    </lineage>
</organism>
<keyword evidence="1 5" id="KW-0547">Nucleotide-binding</keyword>
<keyword evidence="6" id="KW-0175">Coiled coil</keyword>
<gene>
    <name evidence="8" type="ORF">SAMN05720606_12265</name>
</gene>
<dbReference type="InterPro" id="IPR027417">
    <property type="entry name" value="P-loop_NTPase"/>
</dbReference>
<dbReference type="GO" id="GO:0005829">
    <property type="term" value="C:cytosol"/>
    <property type="evidence" value="ECO:0007669"/>
    <property type="project" value="TreeGrafter"/>
</dbReference>
<dbReference type="NCBIfam" id="NF041464">
    <property type="entry name" value="HelD_BACSU"/>
    <property type="match status" value="1"/>
</dbReference>
<keyword evidence="2 5" id="KW-0378">Hydrolase</keyword>
<dbReference type="GO" id="GO:0000725">
    <property type="term" value="P:recombinational repair"/>
    <property type="evidence" value="ECO:0007669"/>
    <property type="project" value="TreeGrafter"/>
</dbReference>
<feature type="binding site" evidence="5">
    <location>
        <begin position="232"/>
        <end position="239"/>
    </location>
    <ligand>
        <name>ATP</name>
        <dbReference type="ChEBI" id="CHEBI:30616"/>
    </ligand>
</feature>
<keyword evidence="3 5" id="KW-0347">Helicase</keyword>
<dbReference type="PANTHER" id="PTHR11070">
    <property type="entry name" value="UVRD / RECB / PCRA DNA HELICASE FAMILY MEMBER"/>
    <property type="match status" value="1"/>
</dbReference>
<sequence length="791" mass="91110">MSNEQQWNQEQERVNTVTDQIERKIATLEEEVGSFRDEVVGMRKDFWDEVTMNFSEADDVGETSTSMRQQSQVLSDRERSHLNTAAALDKMKRLHHSPYFGRIDFKEDGYPESERIYLGIASLLDEKEESFLIYDWRAPISNLYYDGAPGPISYRTPSGEISGEIEMKRQFVIRDGRIRFMFDTGVTIGDQLLQAVLSRTSDAQMKSIVATIQKEQNRIIRNDRTRMLIVQGAAGSGKTSAALQRVAYLLYKYREHLQADQMVLFSPNPMFNSYVSTVLPELGEENMLQTTFQEYLERRLGREYQLEDPFIQLEYVLTGTEEPGYDARMSSIRFKSSASFLKVITRYKESMLTGGMKFKPVRFQGKAIVDAEAMAAKFYSFGSSVKLVSRLELLRDWLLKELSTFGKGELGAPWVDQQLDLMEAEDLQRAYQRLKRKQKGKSHTFDDFQQEREILARMVVSDRLKPLRKWIKSLRFVDVRQLYANLFEDQAQMVRLLDREPLPVHWEEISTMTLRRLKIQELAYEDITPYLYLRELLLGFHINSNIRHVIIDEAQDYSAFQLAFMKRLFPHAKITALGDFNQAIYAHSSVLSGTGPLSDLYGPENTEVIVLTRSYRSTMEIVEFTRGMVPGGEEIIPFNRNGEKPKVIVTSDPTQHVQQITADLHHLMQEGYESVAVICKTAEESQEVHNLLSQKLNTAPKLIKKTTLAFEQGVHVIPAYLAKGVEFDAVLIYNGSADAYSREQERKLFYTACTRAMHLLHVYSLGKPSPFITSQSEEWYEMKDIPATRVE</sequence>
<reference evidence="9" key="1">
    <citation type="submission" date="2016-10" db="EMBL/GenBank/DDBJ databases">
        <authorList>
            <person name="Varghese N."/>
            <person name="Submissions S."/>
        </authorList>
    </citation>
    <scope>NUCLEOTIDE SEQUENCE [LARGE SCALE GENOMIC DNA]</scope>
    <source>
        <strain evidence="9">BL9</strain>
    </source>
</reference>
<evidence type="ECO:0000313" key="8">
    <source>
        <dbReference type="EMBL" id="SCZ09647.1"/>
    </source>
</evidence>